<reference evidence="1 2" key="1">
    <citation type="submission" date="2019-07" db="EMBL/GenBank/DDBJ databases">
        <title>Genome sequencing of lignin-degrading bacterial isolates.</title>
        <authorList>
            <person name="Gladden J."/>
        </authorList>
    </citation>
    <scope>NUCLEOTIDE SEQUENCE [LARGE SCALE GENOMIC DNA]</scope>
    <source>
        <strain evidence="1 2">J45</strain>
    </source>
</reference>
<sequence>MEEPITQIPEDDWADQDLLTRDLAGSLLDEEIEAERERLARLDRGEGGDDIVMSREDMERRLAAMIAVRDRVRGEGRPAPLRGLPE</sequence>
<comment type="caution">
    <text evidence="1">The sequence shown here is derived from an EMBL/GenBank/DDBJ whole genome shotgun (WGS) entry which is preliminary data.</text>
</comment>
<organism evidence="1 2">
    <name type="scientific">Rhodococcus rhodochrous J45</name>
    <dbReference type="NCBI Taxonomy" id="935266"/>
    <lineage>
        <taxon>Bacteria</taxon>
        <taxon>Bacillati</taxon>
        <taxon>Actinomycetota</taxon>
        <taxon>Actinomycetes</taxon>
        <taxon>Mycobacteriales</taxon>
        <taxon>Nocardiaceae</taxon>
        <taxon>Rhodococcus</taxon>
    </lineage>
</organism>
<gene>
    <name evidence="1" type="ORF">L618_000100000790</name>
</gene>
<dbReference type="Proteomes" id="UP000317573">
    <property type="component" value="Unassembled WGS sequence"/>
</dbReference>
<evidence type="ECO:0000313" key="2">
    <source>
        <dbReference type="Proteomes" id="UP000317573"/>
    </source>
</evidence>
<name>A0A562ERE8_RHORH</name>
<dbReference type="EMBL" id="VLJT01000001">
    <property type="protein sequence ID" value="TWH24626.1"/>
    <property type="molecule type" value="Genomic_DNA"/>
</dbReference>
<protein>
    <submittedName>
        <fullName evidence="1">Uncharacterized protein</fullName>
    </submittedName>
</protein>
<accession>A0A562ERE8</accession>
<evidence type="ECO:0000313" key="1">
    <source>
        <dbReference type="EMBL" id="TWH24626.1"/>
    </source>
</evidence>
<dbReference type="RefSeq" id="WP_037189688.1">
    <property type="nucleotide sequence ID" value="NZ_VLJT01000001.1"/>
</dbReference>
<proteinExistence type="predicted"/>
<dbReference type="AlphaFoldDB" id="A0A562ERE8"/>